<accession>Q0B8Y8</accession>
<gene>
    <name evidence="2" type="ordered locus">Bamb_3831</name>
</gene>
<evidence type="ECO:0000313" key="3">
    <source>
        <dbReference type="Proteomes" id="UP000000662"/>
    </source>
</evidence>
<keyword evidence="1" id="KW-0472">Membrane</keyword>
<evidence type="ECO:0000313" key="2">
    <source>
        <dbReference type="EMBL" id="ABI89385.1"/>
    </source>
</evidence>
<feature type="transmembrane region" description="Helical" evidence="1">
    <location>
        <begin position="57"/>
        <end position="76"/>
    </location>
</feature>
<keyword evidence="3" id="KW-1185">Reference proteome</keyword>
<dbReference type="Proteomes" id="UP000000662">
    <property type="component" value="Chromosome 2"/>
</dbReference>
<dbReference type="RefSeq" id="WP_011658837.1">
    <property type="nucleotide sequence ID" value="NC_008391.1"/>
</dbReference>
<dbReference type="eggNOG" id="ENOG5030X28">
    <property type="taxonomic scope" value="Bacteria"/>
</dbReference>
<sequence length="82" mass="8855">MIKHWCAPLAGACGGGVDACAATAGSTIELFAYLFGPPIRVAALGFYLFSRRRPVHIVAAYLIGAVIVQWLLWFLAARILHI</sequence>
<dbReference type="AlphaFoldDB" id="Q0B8Y8"/>
<reference evidence="2" key="1">
    <citation type="submission" date="2006-08" db="EMBL/GenBank/DDBJ databases">
        <title>Complete sequence of Chromosome 2 of Burkholderia cepacia AMMD.</title>
        <authorList>
            <consortium name="US DOE Joint Genome Institute"/>
            <person name="Copeland A."/>
            <person name="Lucas S."/>
            <person name="Lapidus A."/>
            <person name="Barry K."/>
            <person name="Detter J.C."/>
            <person name="Glavina del Rio T."/>
            <person name="Hammon N."/>
            <person name="Israni S."/>
            <person name="Pitluck S."/>
            <person name="Bruce D."/>
            <person name="Chain P."/>
            <person name="Malfatti S."/>
            <person name="Shin M."/>
            <person name="Vergez L."/>
            <person name="Schmutz J."/>
            <person name="Larimer F."/>
            <person name="Land M."/>
            <person name="Hauser L."/>
            <person name="Kyrpides N."/>
            <person name="Kim E."/>
            <person name="Parke J."/>
            <person name="Coenye T."/>
            <person name="Konstantinidis K."/>
            <person name="Ramette A."/>
            <person name="Tiedje J."/>
            <person name="Richardson P."/>
        </authorList>
    </citation>
    <scope>NUCLEOTIDE SEQUENCE</scope>
    <source>
        <strain evidence="2">AMMD</strain>
    </source>
</reference>
<name>Q0B8Y8_BURCM</name>
<organism evidence="2 3">
    <name type="scientific">Burkholderia ambifaria (strain ATCC BAA-244 / DSM 16087 / CCUG 44356 / LMG 19182 / AMMD)</name>
    <name type="common">Burkholderia cepacia (strain AMMD)</name>
    <dbReference type="NCBI Taxonomy" id="339670"/>
    <lineage>
        <taxon>Bacteria</taxon>
        <taxon>Pseudomonadati</taxon>
        <taxon>Pseudomonadota</taxon>
        <taxon>Betaproteobacteria</taxon>
        <taxon>Burkholderiales</taxon>
        <taxon>Burkholderiaceae</taxon>
        <taxon>Burkholderia</taxon>
        <taxon>Burkholderia cepacia complex</taxon>
    </lineage>
</organism>
<keyword evidence="1" id="KW-0812">Transmembrane</keyword>
<dbReference type="GeneID" id="93086819"/>
<evidence type="ECO:0000256" key="1">
    <source>
        <dbReference type="SAM" id="Phobius"/>
    </source>
</evidence>
<keyword evidence="1" id="KW-1133">Transmembrane helix</keyword>
<dbReference type="EMBL" id="CP000441">
    <property type="protein sequence ID" value="ABI89385.1"/>
    <property type="molecule type" value="Genomic_DNA"/>
</dbReference>
<proteinExistence type="predicted"/>
<dbReference type="KEGG" id="bam:Bamb_3831"/>
<protein>
    <submittedName>
        <fullName evidence="2">Uncharacterized protein</fullName>
    </submittedName>
</protein>